<dbReference type="PANTHER" id="PTHR47893">
    <property type="entry name" value="REGULATORY PROTEIN PCHR"/>
    <property type="match status" value="1"/>
</dbReference>
<accession>A0A840AQE6</accession>
<protein>
    <submittedName>
        <fullName evidence="4">AraC-like DNA-binding protein</fullName>
    </submittedName>
</protein>
<sequence length="334" mass="36852">MQDQEATAVAEMGIASESHWVLPSGLGSFDLSPEAAQLPESVGSISYHQFSLRPGLEVYKYAATIRSPVTMRYSVLTGQPYLWLAVNSRGNSGYRHGDSLHDGVVPNMMYCALLRESVSHLDYPPSYHQTAGMAVSPERLRDMLQGQRLWGPIDEFLDGRFDPRVMASRPTTAQSLIAEQIDRHPYHGAMAAVFLEAKAFELLAETLRTLIDNDGSSHSWRGRRQALAARDIMMADPANPPRIEDVARQVGLSQRRLNDVFREVFGAPPLQCLVQWRLDLGRQLLAGGEASVKEVAGRLGYAHASNFSLAFTRRFGRPPTGVSGVASFHDDESA</sequence>
<evidence type="ECO:0000313" key="4">
    <source>
        <dbReference type="EMBL" id="MBB3932580.1"/>
    </source>
</evidence>
<dbReference type="EMBL" id="JACIDS010000004">
    <property type="protein sequence ID" value="MBB3932580.1"/>
    <property type="molecule type" value="Genomic_DNA"/>
</dbReference>
<evidence type="ECO:0000259" key="3">
    <source>
        <dbReference type="PROSITE" id="PS01124"/>
    </source>
</evidence>
<dbReference type="SUPFAM" id="SSF46689">
    <property type="entry name" value="Homeodomain-like"/>
    <property type="match status" value="2"/>
</dbReference>
<dbReference type="GO" id="GO:0003700">
    <property type="term" value="F:DNA-binding transcription factor activity"/>
    <property type="evidence" value="ECO:0007669"/>
    <property type="project" value="InterPro"/>
</dbReference>
<keyword evidence="2" id="KW-0804">Transcription</keyword>
<evidence type="ECO:0000313" key="5">
    <source>
        <dbReference type="Proteomes" id="UP000553963"/>
    </source>
</evidence>
<reference evidence="4 5" key="1">
    <citation type="submission" date="2020-08" db="EMBL/GenBank/DDBJ databases">
        <title>Genomic Encyclopedia of Type Strains, Phase IV (KMG-IV): sequencing the most valuable type-strain genomes for metagenomic binning, comparative biology and taxonomic classification.</title>
        <authorList>
            <person name="Goeker M."/>
        </authorList>
    </citation>
    <scope>NUCLEOTIDE SEQUENCE [LARGE SCALE GENOMIC DNA]</scope>
    <source>
        <strain evidence="4 5">DSM 25966</strain>
    </source>
</reference>
<gene>
    <name evidence="4" type="ORF">GGR25_003638</name>
</gene>
<name>A0A840AQE6_9HYPH</name>
<dbReference type="InterPro" id="IPR009057">
    <property type="entry name" value="Homeodomain-like_sf"/>
</dbReference>
<dbReference type="AlphaFoldDB" id="A0A840AQE6"/>
<dbReference type="GO" id="GO:0043565">
    <property type="term" value="F:sequence-specific DNA binding"/>
    <property type="evidence" value="ECO:0007669"/>
    <property type="project" value="InterPro"/>
</dbReference>
<evidence type="ECO:0000256" key="1">
    <source>
        <dbReference type="ARBA" id="ARBA00023015"/>
    </source>
</evidence>
<dbReference type="SMART" id="SM00342">
    <property type="entry name" value="HTH_ARAC"/>
    <property type="match status" value="1"/>
</dbReference>
<dbReference type="PROSITE" id="PS01124">
    <property type="entry name" value="HTH_ARAC_FAMILY_2"/>
    <property type="match status" value="1"/>
</dbReference>
<dbReference type="Gene3D" id="1.10.10.60">
    <property type="entry name" value="Homeodomain-like"/>
    <property type="match status" value="1"/>
</dbReference>
<proteinExistence type="predicted"/>
<dbReference type="PANTHER" id="PTHR47893:SF1">
    <property type="entry name" value="REGULATORY PROTEIN PCHR"/>
    <property type="match status" value="1"/>
</dbReference>
<keyword evidence="5" id="KW-1185">Reference proteome</keyword>
<keyword evidence="1" id="KW-0805">Transcription regulation</keyword>
<organism evidence="4 5">
    <name type="scientific">Kaistia hirudinis</name>
    <dbReference type="NCBI Taxonomy" id="1293440"/>
    <lineage>
        <taxon>Bacteria</taxon>
        <taxon>Pseudomonadati</taxon>
        <taxon>Pseudomonadota</taxon>
        <taxon>Alphaproteobacteria</taxon>
        <taxon>Hyphomicrobiales</taxon>
        <taxon>Kaistiaceae</taxon>
        <taxon>Kaistia</taxon>
    </lineage>
</organism>
<dbReference type="Proteomes" id="UP000553963">
    <property type="component" value="Unassembled WGS sequence"/>
</dbReference>
<keyword evidence="4" id="KW-0238">DNA-binding</keyword>
<comment type="caution">
    <text evidence="4">The sequence shown here is derived from an EMBL/GenBank/DDBJ whole genome shotgun (WGS) entry which is preliminary data.</text>
</comment>
<dbReference type="Pfam" id="PF12833">
    <property type="entry name" value="HTH_18"/>
    <property type="match status" value="1"/>
</dbReference>
<feature type="domain" description="HTH araC/xylS-type" evidence="3">
    <location>
        <begin position="227"/>
        <end position="325"/>
    </location>
</feature>
<dbReference type="InterPro" id="IPR053142">
    <property type="entry name" value="PchR_regulatory_protein"/>
</dbReference>
<evidence type="ECO:0000256" key="2">
    <source>
        <dbReference type="ARBA" id="ARBA00023163"/>
    </source>
</evidence>
<dbReference type="InterPro" id="IPR018060">
    <property type="entry name" value="HTH_AraC"/>
</dbReference>
<dbReference type="RefSeq" id="WP_183400194.1">
    <property type="nucleotide sequence ID" value="NZ_JACIDS010000004.1"/>
</dbReference>